<evidence type="ECO:0000313" key="2">
    <source>
        <dbReference type="EMBL" id="WIA15630.1"/>
    </source>
</evidence>
<reference evidence="2 3" key="1">
    <citation type="submission" date="2023-05" db="EMBL/GenBank/DDBJ databases">
        <title>A 100% complete, gapless, phased diploid assembly of the Scenedesmus obliquus UTEX 3031 genome.</title>
        <authorList>
            <person name="Biondi T.C."/>
            <person name="Hanschen E.R."/>
            <person name="Kwon T."/>
            <person name="Eng W."/>
            <person name="Kruse C.P.S."/>
            <person name="Koehler S.I."/>
            <person name="Kunde Y."/>
            <person name="Gleasner C.D."/>
            <person name="You Mak K.T."/>
            <person name="Polle J."/>
            <person name="Hovde B.T."/>
            <person name="Starkenburg S.R."/>
        </authorList>
    </citation>
    <scope>NUCLEOTIDE SEQUENCE [LARGE SCALE GENOMIC DNA]</scope>
    <source>
        <strain evidence="2 3">DOE0152z</strain>
    </source>
</reference>
<feature type="compositionally biased region" description="Low complexity" evidence="1">
    <location>
        <begin position="389"/>
        <end position="401"/>
    </location>
</feature>
<sequence length="777" mass="85803">MDVDAAAAGDSDMPEAGPPSAAGITAAAAATAAAALLVPAAGDAAAAAGTSSAAAAAADKDTADAAAEDGEAWFDAIEAWPTDADQPSTAADRDQPQAPGSTTAELRQAQTLAVDLYQAEFTEEEIAAHLGEDLYAALLLPQGNNLPLSYYLMKQVMEVRDISTIEWHSCQAGCTGWEPTPKEHWHKHKDDCCKKCNGKRFRTVLGRLVPVRRFWFVLPEDSIKELMADPEFVAALKSAKVQRVGSYWASPEFKRLNKAVGGVLTSTLHGVIDLGFDFAQPYSFVQHSTGLMFMRYCGLPNGLSARREWHKLVLCIEGPTEPTVMDAFLAPLTKSLLRLAPAKPATQQQQQQQQQQDNAARQQPVAGPQHVQQQQPESGQHAAAPCCEQQQQQQQQQQQKQSATDEEHGIEVTPATRDSSGKRVLAQVFRHFAVLGGVFADSPARAKLQCTHANFIAYFACAFCKLMGTMRRGVVRFLGYCSPVPTTAGAGQGKSFQMGHNDDRLLNPQQQTAQGIAAAMNRSRGFKPPPGNRFKGWSLLLRDLYWVHPARLWVVPFCHAFHLGVFKNWLSKAFAKAERKGAQDGDNDPASNPFRITEWGREVIRGRLPSTTLHPNFNRKFRNPFTSNASMQIEECSRALQCHLPMVFRPVQRGNKLEDVLQPDLTKKAFGHLKRFAAFHLGHVGYETHAEYVAAATRAGQELLEYGKLVEQYSRDGELCTYNLHLLACQLTVQCIQRGNTYEQFELWVERLVGDFKQRVKLRTRAEPEKTMGFFLC</sequence>
<proteinExistence type="predicted"/>
<dbReference type="Proteomes" id="UP001244341">
    <property type="component" value="Chromosome 6b"/>
</dbReference>
<feature type="region of interest" description="Disordered" evidence="1">
    <location>
        <begin position="84"/>
        <end position="104"/>
    </location>
</feature>
<protein>
    <submittedName>
        <fullName evidence="2">Uncharacterized protein</fullName>
    </submittedName>
</protein>
<feature type="region of interest" description="Disordered" evidence="1">
    <location>
        <begin position="1"/>
        <end position="25"/>
    </location>
</feature>
<feature type="compositionally biased region" description="Low complexity" evidence="1">
    <location>
        <begin position="347"/>
        <end position="356"/>
    </location>
</feature>
<keyword evidence="3" id="KW-1185">Reference proteome</keyword>
<gene>
    <name evidence="2" type="ORF">OEZ85_002257</name>
</gene>
<name>A0ABY8U2L2_TETOB</name>
<feature type="region of interest" description="Disordered" evidence="1">
    <location>
        <begin position="342"/>
        <end position="421"/>
    </location>
</feature>
<evidence type="ECO:0000313" key="3">
    <source>
        <dbReference type="Proteomes" id="UP001244341"/>
    </source>
</evidence>
<accession>A0ABY8U2L2</accession>
<dbReference type="PANTHER" id="PTHR14312:SF1">
    <property type="entry name" value="BASIC-LEUCINE ZIPPER TRANSCRIPTION FACTOR A"/>
    <property type="match status" value="1"/>
</dbReference>
<organism evidence="2 3">
    <name type="scientific">Tetradesmus obliquus</name>
    <name type="common">Green alga</name>
    <name type="synonym">Acutodesmus obliquus</name>
    <dbReference type="NCBI Taxonomy" id="3088"/>
    <lineage>
        <taxon>Eukaryota</taxon>
        <taxon>Viridiplantae</taxon>
        <taxon>Chlorophyta</taxon>
        <taxon>core chlorophytes</taxon>
        <taxon>Chlorophyceae</taxon>
        <taxon>CS clade</taxon>
        <taxon>Sphaeropleales</taxon>
        <taxon>Scenedesmaceae</taxon>
        <taxon>Tetradesmus</taxon>
    </lineage>
</organism>
<evidence type="ECO:0000256" key="1">
    <source>
        <dbReference type="SAM" id="MobiDB-lite"/>
    </source>
</evidence>
<dbReference type="EMBL" id="CP126213">
    <property type="protein sequence ID" value="WIA15630.1"/>
    <property type="molecule type" value="Genomic_DNA"/>
</dbReference>
<dbReference type="PANTHER" id="PTHR14312">
    <property type="entry name" value="CREB/ATF BZIP TRANSCRIPTION FACTOR"/>
    <property type="match status" value="1"/>
</dbReference>